<evidence type="ECO:0000313" key="5">
    <source>
        <dbReference type="EMBL" id="MBB5349396.1"/>
    </source>
</evidence>
<dbReference type="FunFam" id="3.30.300.30:FF:000008">
    <property type="entry name" value="2,3-dihydroxybenzoate-AMP ligase"/>
    <property type="match status" value="1"/>
</dbReference>
<dbReference type="FunFam" id="3.40.50.12780:FF:000003">
    <property type="entry name" value="Long-chain-fatty-acid--CoA ligase FadD"/>
    <property type="match status" value="1"/>
</dbReference>
<dbReference type="Gene3D" id="3.40.50.12780">
    <property type="entry name" value="N-terminal domain of ligase-like"/>
    <property type="match status" value="1"/>
</dbReference>
<dbReference type="CDD" id="cd05936">
    <property type="entry name" value="FC-FACS_FadD_like"/>
    <property type="match status" value="1"/>
</dbReference>
<evidence type="ECO:0000256" key="1">
    <source>
        <dbReference type="ARBA" id="ARBA00006432"/>
    </source>
</evidence>
<evidence type="ECO:0000259" key="4">
    <source>
        <dbReference type="Pfam" id="PF13193"/>
    </source>
</evidence>
<evidence type="ECO:0000259" key="3">
    <source>
        <dbReference type="Pfam" id="PF00501"/>
    </source>
</evidence>
<dbReference type="Proteomes" id="UP000539642">
    <property type="component" value="Unassembled WGS sequence"/>
</dbReference>
<sequence>MNIAKNLEQTAKFLPNKTAIIFEDLSITYSQLDEKVNQLASGIAQMGIEKGDRLALFMPNIPEFIMIYFAAQKLGAIVVALNVLLVKNEVQYILSDCGARIIFAGKDQAEQVPMDEVESLEHLILVEGDENDSRHLNRILDKSVHTFKALDMDAHDPAAILYTSGTTGFPKGATLTHVNVLSNISATIYHAEIKEKDILHLFLPLFHCFGQNFIMNSSVKRGATLVMHKRFEPGPVVEAVRKHKVTMFFAVPTIYIYLLNMKDEDLDMSSIRYFFTAAASMPPEVADSWHAKYHMPINDGYGLTECSPFSSYNHDFKHKPGSIGHPVMNCEMKIIDEVGNPVAPGEWGEICIKGPNVMKGYWNKPEATAKTIVDGWLLTGDVGTQDEDGDYFIVDRVKDMINSAGNNIYPTEIENHLYSHPAILEVAVFGMHDDVKGECVKAAIVLQPGTTLEPEDIIAFCRTKMAKYKVPQQIQFVDELPKSPTGKILKRVLRAGV</sequence>
<protein>
    <submittedName>
        <fullName evidence="5">Long-chain acyl-CoA synthetase</fullName>
        <ecNumber evidence="5">6.2.1.3</ecNumber>
    </submittedName>
</protein>
<organism evidence="5 6">
    <name type="scientific">Desulfoprunum benzoelyticum</name>
    <dbReference type="NCBI Taxonomy" id="1506996"/>
    <lineage>
        <taxon>Bacteria</taxon>
        <taxon>Pseudomonadati</taxon>
        <taxon>Thermodesulfobacteriota</taxon>
        <taxon>Desulfobulbia</taxon>
        <taxon>Desulfobulbales</taxon>
        <taxon>Desulfobulbaceae</taxon>
        <taxon>Desulfoprunum</taxon>
    </lineage>
</organism>
<dbReference type="EMBL" id="JACHEO010000025">
    <property type="protein sequence ID" value="MBB5349396.1"/>
    <property type="molecule type" value="Genomic_DNA"/>
</dbReference>
<dbReference type="RefSeq" id="WP_183352197.1">
    <property type="nucleotide sequence ID" value="NZ_JACHEO010000025.1"/>
</dbReference>
<dbReference type="Pfam" id="PF13193">
    <property type="entry name" value="AMP-binding_C"/>
    <property type="match status" value="1"/>
</dbReference>
<dbReference type="GO" id="GO:0004467">
    <property type="term" value="F:long-chain fatty acid-CoA ligase activity"/>
    <property type="evidence" value="ECO:0007669"/>
    <property type="project" value="UniProtKB-EC"/>
</dbReference>
<name>A0A840UX43_9BACT</name>
<dbReference type="InterPro" id="IPR045851">
    <property type="entry name" value="AMP-bd_C_sf"/>
</dbReference>
<keyword evidence="6" id="KW-1185">Reference proteome</keyword>
<proteinExistence type="inferred from homology"/>
<dbReference type="InterPro" id="IPR020845">
    <property type="entry name" value="AMP-binding_CS"/>
</dbReference>
<gene>
    <name evidence="5" type="ORF">HNQ81_003150</name>
</gene>
<keyword evidence="2 5" id="KW-0436">Ligase</keyword>
<feature type="domain" description="AMP-dependent synthetase/ligase" evidence="3">
    <location>
        <begin position="8"/>
        <end position="362"/>
    </location>
</feature>
<dbReference type="Gene3D" id="3.30.300.30">
    <property type="match status" value="1"/>
</dbReference>
<reference evidence="5 6" key="1">
    <citation type="submission" date="2020-08" db="EMBL/GenBank/DDBJ databases">
        <title>Genomic Encyclopedia of Type Strains, Phase IV (KMG-IV): sequencing the most valuable type-strain genomes for metagenomic binning, comparative biology and taxonomic classification.</title>
        <authorList>
            <person name="Goeker M."/>
        </authorList>
    </citation>
    <scope>NUCLEOTIDE SEQUENCE [LARGE SCALE GENOMIC DNA]</scope>
    <source>
        <strain evidence="5 6">DSM 28570</strain>
    </source>
</reference>
<comment type="similarity">
    <text evidence="1">Belongs to the ATP-dependent AMP-binding enzyme family.</text>
</comment>
<accession>A0A840UX43</accession>
<dbReference type="PROSITE" id="PS00455">
    <property type="entry name" value="AMP_BINDING"/>
    <property type="match status" value="1"/>
</dbReference>
<dbReference type="InterPro" id="IPR000873">
    <property type="entry name" value="AMP-dep_synth/lig_dom"/>
</dbReference>
<dbReference type="PANTHER" id="PTHR24096">
    <property type="entry name" value="LONG-CHAIN-FATTY-ACID--COA LIGASE"/>
    <property type="match status" value="1"/>
</dbReference>
<feature type="domain" description="AMP-binding enzyme C-terminal" evidence="4">
    <location>
        <begin position="412"/>
        <end position="487"/>
    </location>
</feature>
<dbReference type="InterPro" id="IPR042099">
    <property type="entry name" value="ANL_N_sf"/>
</dbReference>
<evidence type="ECO:0000313" key="6">
    <source>
        <dbReference type="Proteomes" id="UP000539642"/>
    </source>
</evidence>
<comment type="caution">
    <text evidence="5">The sequence shown here is derived from an EMBL/GenBank/DDBJ whole genome shotgun (WGS) entry which is preliminary data.</text>
</comment>
<dbReference type="NCBIfam" id="NF004837">
    <property type="entry name" value="PRK06187.1"/>
    <property type="match status" value="1"/>
</dbReference>
<dbReference type="Pfam" id="PF00501">
    <property type="entry name" value="AMP-binding"/>
    <property type="match status" value="1"/>
</dbReference>
<evidence type="ECO:0000256" key="2">
    <source>
        <dbReference type="ARBA" id="ARBA00022598"/>
    </source>
</evidence>
<dbReference type="EC" id="6.2.1.3" evidence="5"/>
<dbReference type="AlphaFoldDB" id="A0A840UX43"/>
<dbReference type="InterPro" id="IPR025110">
    <property type="entry name" value="AMP-bd_C"/>
</dbReference>
<dbReference type="SUPFAM" id="SSF56801">
    <property type="entry name" value="Acetyl-CoA synthetase-like"/>
    <property type="match status" value="1"/>
</dbReference>